<evidence type="ECO:0000256" key="1">
    <source>
        <dbReference type="ARBA" id="ARBA00006914"/>
    </source>
</evidence>
<comment type="similarity">
    <text evidence="1 2">Belongs to the AAA ATPase family.</text>
</comment>
<dbReference type="InterPro" id="IPR041569">
    <property type="entry name" value="AAA_lid_3"/>
</dbReference>
<comment type="caution">
    <text evidence="5">The sequence shown here is derived from an EMBL/GenBank/DDBJ whole genome shotgun (WGS) entry which is preliminary data.</text>
</comment>
<proteinExistence type="inferred from homology"/>
<dbReference type="OrthoDB" id="5334845at2759"/>
<dbReference type="AlphaFoldDB" id="A0A1J4KKB9"/>
<keyword evidence="6" id="KW-1185">Reference proteome</keyword>
<evidence type="ECO:0000256" key="2">
    <source>
        <dbReference type="RuleBase" id="RU003651"/>
    </source>
</evidence>
<evidence type="ECO:0000259" key="4">
    <source>
        <dbReference type="SMART" id="SM00382"/>
    </source>
</evidence>
<dbReference type="Gene3D" id="3.40.50.300">
    <property type="entry name" value="P-loop containing nucleotide triphosphate hydrolases"/>
    <property type="match status" value="1"/>
</dbReference>
<dbReference type="GO" id="GO:0016887">
    <property type="term" value="F:ATP hydrolysis activity"/>
    <property type="evidence" value="ECO:0007669"/>
    <property type="project" value="InterPro"/>
</dbReference>
<dbReference type="SMART" id="SM00382">
    <property type="entry name" value="AAA"/>
    <property type="match status" value="1"/>
</dbReference>
<dbReference type="Proteomes" id="UP000179807">
    <property type="component" value="Unassembled WGS sequence"/>
</dbReference>
<dbReference type="FunFam" id="3.40.50.300:FF:003480">
    <property type="entry name" value="ATPase, AAA family protein"/>
    <property type="match status" value="1"/>
</dbReference>
<gene>
    <name evidence="5" type="ORF">TRFO_04320</name>
</gene>
<dbReference type="Pfam" id="PF17862">
    <property type="entry name" value="AAA_lid_3"/>
    <property type="match status" value="1"/>
</dbReference>
<dbReference type="Gene3D" id="1.20.58.80">
    <property type="entry name" value="Phosphotransferase system, lactose/cellobiose-type IIA subunit"/>
    <property type="match status" value="1"/>
</dbReference>
<reference evidence="5" key="1">
    <citation type="submission" date="2016-10" db="EMBL/GenBank/DDBJ databases">
        <authorList>
            <person name="Benchimol M."/>
            <person name="Almeida L.G."/>
            <person name="Vasconcelos A.T."/>
            <person name="Perreira-Neves A."/>
            <person name="Rosa I.A."/>
            <person name="Tasca T."/>
            <person name="Bogo M.R."/>
            <person name="de Souza W."/>
        </authorList>
    </citation>
    <scope>NUCLEOTIDE SEQUENCE [LARGE SCALE GENOMIC DNA]</scope>
    <source>
        <strain evidence="5">K</strain>
    </source>
</reference>
<dbReference type="SUPFAM" id="SSF52540">
    <property type="entry name" value="P-loop containing nucleoside triphosphate hydrolases"/>
    <property type="match status" value="1"/>
</dbReference>
<evidence type="ECO:0000313" key="5">
    <source>
        <dbReference type="EMBL" id="OHT10284.1"/>
    </source>
</evidence>
<dbReference type="Gene3D" id="1.10.8.60">
    <property type="match status" value="1"/>
</dbReference>
<dbReference type="GeneID" id="94826523"/>
<evidence type="ECO:0000256" key="3">
    <source>
        <dbReference type="SAM" id="MobiDB-lite"/>
    </source>
</evidence>
<dbReference type="InterPro" id="IPR027417">
    <property type="entry name" value="P-loop_NTPase"/>
</dbReference>
<dbReference type="RefSeq" id="XP_068363420.1">
    <property type="nucleotide sequence ID" value="XM_068491819.1"/>
</dbReference>
<dbReference type="PANTHER" id="PTHR23074:SF17">
    <property type="entry name" value="FIDGETIN-LIKE PROTEIN 1"/>
    <property type="match status" value="1"/>
</dbReference>
<feature type="compositionally biased region" description="Basic and acidic residues" evidence="3">
    <location>
        <begin position="160"/>
        <end position="179"/>
    </location>
</feature>
<dbReference type="InterPro" id="IPR003960">
    <property type="entry name" value="ATPase_AAA_CS"/>
</dbReference>
<dbReference type="InterPro" id="IPR048611">
    <property type="entry name" value="KATNA1_MIT"/>
</dbReference>
<evidence type="ECO:0000313" key="6">
    <source>
        <dbReference type="Proteomes" id="UP000179807"/>
    </source>
</evidence>
<dbReference type="InterPro" id="IPR003959">
    <property type="entry name" value="ATPase_AAA_core"/>
</dbReference>
<feature type="domain" description="AAA+ ATPase" evidence="4">
    <location>
        <begin position="245"/>
        <end position="383"/>
    </location>
</feature>
<dbReference type="Pfam" id="PF00004">
    <property type="entry name" value="AAA"/>
    <property type="match status" value="1"/>
</dbReference>
<dbReference type="PANTHER" id="PTHR23074">
    <property type="entry name" value="AAA DOMAIN-CONTAINING"/>
    <property type="match status" value="1"/>
</dbReference>
<dbReference type="VEuPathDB" id="TrichDB:TRFO_04320"/>
<organism evidence="5 6">
    <name type="scientific">Tritrichomonas foetus</name>
    <dbReference type="NCBI Taxonomy" id="1144522"/>
    <lineage>
        <taxon>Eukaryota</taxon>
        <taxon>Metamonada</taxon>
        <taxon>Parabasalia</taxon>
        <taxon>Tritrichomonadida</taxon>
        <taxon>Tritrichomonadidae</taxon>
        <taxon>Tritrichomonas</taxon>
    </lineage>
</organism>
<dbReference type="InterPro" id="IPR003593">
    <property type="entry name" value="AAA+_ATPase"/>
</dbReference>
<keyword evidence="2" id="KW-0067">ATP-binding</keyword>
<sequence>MQMDESINPILRNVREAREYGKIGNYAACFQSYANAKELIKQELNRCRNSNEHRIWNAFTKEIVGEELAIRRLREAIDDTLEALNSCNNPRLQSFKGDDIASSKPDFNIVPKIIDFSFDNAPRRNYRKLPSIKHASVSHDDNGKFQPGPGPINNPQRSAPKVDQRGAASREREKERAENNKPLLVPKGDPNAYLKQQIIDMGILEKEPNVLWDSIAGLPDVKRLLRQNLVILPMRPDIAKGLLAPWKTVLFYGPPGTGKTFLAKAVATECKRVFFNITSAQLTSKFHGESEKLVGYLFDLAEQMAPSTIFFDEIDSLASQRGSQNEHEASRKMKAQLLTKLSGLDAISEESNVFVLAATNFPWDLDEALLRRFQKRIYIPLPDLEGRISLLEMNLSDLADVNFDIDGWAKKLNGYSCADIANLCRDAAQMVFTKQTSMYGTDQWLHMAPEDAKVIITNEDFAQAVAARKSSVDKEAIQRYEAWKRAKGAE</sequence>
<dbReference type="EMBL" id="MLAK01000616">
    <property type="protein sequence ID" value="OHT10284.1"/>
    <property type="molecule type" value="Genomic_DNA"/>
</dbReference>
<name>A0A1J4KKB9_9EUKA</name>
<accession>A0A1J4KKB9</accession>
<dbReference type="PROSITE" id="PS00674">
    <property type="entry name" value="AAA"/>
    <property type="match status" value="1"/>
</dbReference>
<dbReference type="CDD" id="cd21748">
    <property type="entry name" value="Kp60-NTD"/>
    <property type="match status" value="1"/>
</dbReference>
<feature type="region of interest" description="Disordered" evidence="3">
    <location>
        <begin position="136"/>
        <end position="188"/>
    </location>
</feature>
<keyword evidence="2" id="KW-0547">Nucleotide-binding</keyword>
<dbReference type="InterPro" id="IPR050304">
    <property type="entry name" value="MT-severing_AAA_ATPase"/>
</dbReference>
<protein>
    <submittedName>
        <fullName evidence="5">Katanin p60 ATPase-containing subunit A1</fullName>
    </submittedName>
</protein>
<dbReference type="GO" id="GO:0005524">
    <property type="term" value="F:ATP binding"/>
    <property type="evidence" value="ECO:0007669"/>
    <property type="project" value="UniProtKB-KW"/>
</dbReference>